<accession>A0ABM1BFW9</accession>
<dbReference type="CDD" id="cd24078">
    <property type="entry name" value="ASKHA_NBD_NAGK_meta"/>
    <property type="match status" value="1"/>
</dbReference>
<dbReference type="InterPro" id="IPR043129">
    <property type="entry name" value="ATPase_NBD"/>
</dbReference>
<dbReference type="GeneID" id="106465517"/>
<dbReference type="RefSeq" id="XP_013781198.2">
    <property type="nucleotide sequence ID" value="XM_013925744.2"/>
</dbReference>
<evidence type="ECO:0000259" key="5">
    <source>
        <dbReference type="Pfam" id="PF01869"/>
    </source>
</evidence>
<evidence type="ECO:0000313" key="6">
    <source>
        <dbReference type="Proteomes" id="UP000694941"/>
    </source>
</evidence>
<dbReference type="InterPro" id="IPR039758">
    <property type="entry name" value="NAGK-like"/>
</dbReference>
<protein>
    <recommendedName>
        <fullName evidence="3">N-acetyl-D-glucosamine kinase</fullName>
        <ecNumber evidence="2">2.7.1.59</ecNumber>
    </recommendedName>
    <alternativeName>
        <fullName evidence="4">GlcNAc kinase</fullName>
    </alternativeName>
</protein>
<dbReference type="EC" id="2.7.1.59" evidence="2"/>
<name>A0ABM1BFW9_LIMPO</name>
<keyword evidence="6" id="KW-1185">Reference proteome</keyword>
<evidence type="ECO:0000256" key="4">
    <source>
        <dbReference type="ARBA" id="ARBA00031123"/>
    </source>
</evidence>
<reference evidence="7" key="1">
    <citation type="submission" date="2025-08" db="UniProtKB">
        <authorList>
            <consortium name="RefSeq"/>
        </authorList>
    </citation>
    <scope>IDENTIFICATION</scope>
    <source>
        <tissue evidence="7">Muscle</tissue>
    </source>
</reference>
<dbReference type="PANTHER" id="PTHR12862">
    <property type="entry name" value="BADF TYPE ATPASE DOMAIN-CONTAINING PROTEIN"/>
    <property type="match status" value="1"/>
</dbReference>
<dbReference type="Gene3D" id="3.30.420.40">
    <property type="match status" value="1"/>
</dbReference>
<organism evidence="6 7">
    <name type="scientific">Limulus polyphemus</name>
    <name type="common">Atlantic horseshoe crab</name>
    <dbReference type="NCBI Taxonomy" id="6850"/>
    <lineage>
        <taxon>Eukaryota</taxon>
        <taxon>Metazoa</taxon>
        <taxon>Ecdysozoa</taxon>
        <taxon>Arthropoda</taxon>
        <taxon>Chelicerata</taxon>
        <taxon>Merostomata</taxon>
        <taxon>Xiphosura</taxon>
        <taxon>Limulidae</taxon>
        <taxon>Limulus</taxon>
    </lineage>
</organism>
<evidence type="ECO:0000256" key="3">
    <source>
        <dbReference type="ARBA" id="ARBA00014974"/>
    </source>
</evidence>
<proteinExistence type="inferred from homology"/>
<evidence type="ECO:0000256" key="2">
    <source>
        <dbReference type="ARBA" id="ARBA00012122"/>
    </source>
</evidence>
<evidence type="ECO:0000256" key="1">
    <source>
        <dbReference type="ARBA" id="ARBA00006198"/>
    </source>
</evidence>
<dbReference type="Proteomes" id="UP000694941">
    <property type="component" value="Unplaced"/>
</dbReference>
<dbReference type="Pfam" id="PF01869">
    <property type="entry name" value="BcrAD_BadFG"/>
    <property type="match status" value="1"/>
</dbReference>
<sequence length="341" mass="36805">MANKRELFCGLEGGASLSQLVVVSGDGRLLALVEGPSTNHLLIGLSECQARIKWMVDRAKEELGLNEDIRFSALGLSLSGCEQEDMNRALEEDLSSRYPNLAKTVIVASDAVGSGLTASPKGGLVLIAGTGSNALVVNPDGSSARCGGWGHLLGDEASAFWISLKAVKTVLNAEDNYLSVPYSTATVKNTVLNYFQVKDKFELLQFCYINFSKSFFAGLCVKIAKAAQEGDPLCRELFFEAGRALADHVMALLPKVHKSLMEDEGGLPIVCVGSVFKSWELLKSGFLATLGNGRLREFTLLRPKTSSALGAALMAARKLKRELPVAFGEHAWVMYHYKHSS</sequence>
<evidence type="ECO:0000313" key="7">
    <source>
        <dbReference type="RefSeq" id="XP_013781198.2"/>
    </source>
</evidence>
<comment type="similarity">
    <text evidence="1">Belongs to the eukaryotic-type N-acetylglucosamine kinase family.</text>
</comment>
<feature type="domain" description="ATPase BadF/BadG/BcrA/BcrD type" evidence="5">
    <location>
        <begin position="10"/>
        <end position="315"/>
    </location>
</feature>
<dbReference type="InterPro" id="IPR002731">
    <property type="entry name" value="ATPase_BadF"/>
</dbReference>
<dbReference type="SUPFAM" id="SSF53067">
    <property type="entry name" value="Actin-like ATPase domain"/>
    <property type="match status" value="2"/>
</dbReference>
<gene>
    <name evidence="7" type="primary">LOC106465517</name>
</gene>
<dbReference type="PANTHER" id="PTHR12862:SF0">
    <property type="entry name" value="N-ACETYL-D-GLUCOSAMINE KINASE"/>
    <property type="match status" value="1"/>
</dbReference>